<name>A0A0F7L5U1_9VIRU</name>
<sequence>MSDGQNLSLIICPMTVGSCPTPLFMRRHLATSRPPQPQTTGTGLTLSPSRVPHPMTSLSGFTTGKPR</sequence>
<feature type="compositionally biased region" description="Polar residues" evidence="1">
    <location>
        <begin position="56"/>
        <end position="67"/>
    </location>
</feature>
<dbReference type="EMBL" id="KR029587">
    <property type="protein sequence ID" value="AKH46893.1"/>
    <property type="molecule type" value="Genomic_DNA"/>
</dbReference>
<evidence type="ECO:0000313" key="2">
    <source>
        <dbReference type="EMBL" id="AKH46893.1"/>
    </source>
</evidence>
<organism evidence="2">
    <name type="scientific">uncultured marine virus</name>
    <dbReference type="NCBI Taxonomy" id="186617"/>
    <lineage>
        <taxon>Viruses</taxon>
        <taxon>environmental samples</taxon>
    </lineage>
</organism>
<proteinExistence type="predicted"/>
<reference evidence="2" key="1">
    <citation type="journal article" date="2015" name="Front. Microbiol.">
        <title>Combining genomic sequencing methods to explore viral diversity and reveal potential virus-host interactions.</title>
        <authorList>
            <person name="Chow C.E."/>
            <person name="Winget D.M."/>
            <person name="White R.A.III."/>
            <person name="Hallam S.J."/>
            <person name="Suttle C.A."/>
        </authorList>
    </citation>
    <scope>NUCLEOTIDE SEQUENCE</scope>
    <source>
        <strain evidence="2">Anoxic2_3</strain>
    </source>
</reference>
<evidence type="ECO:0000256" key="1">
    <source>
        <dbReference type="SAM" id="MobiDB-lite"/>
    </source>
</evidence>
<reference evidence="2" key="2">
    <citation type="submission" date="2015-03" db="EMBL/GenBank/DDBJ databases">
        <authorList>
            <person name="Chow C.-E.T."/>
            <person name="Winget D.M."/>
            <person name="White R.A.III."/>
            <person name="Hallam S.J."/>
            <person name="Suttle C.A."/>
        </authorList>
    </citation>
    <scope>NUCLEOTIDE SEQUENCE</scope>
    <source>
        <strain evidence="2">Anoxic2_3</strain>
    </source>
</reference>
<feature type="compositionally biased region" description="Low complexity" evidence="1">
    <location>
        <begin position="38"/>
        <end position="50"/>
    </location>
</feature>
<protein>
    <submittedName>
        <fullName evidence="2">Uncharacterized protein</fullName>
    </submittedName>
</protein>
<accession>A0A0F7L5U1</accession>
<feature type="region of interest" description="Disordered" evidence="1">
    <location>
        <begin position="28"/>
        <end position="67"/>
    </location>
</feature>